<name>A0A4Z0W4V2_9GAMM</name>
<evidence type="ECO:0000259" key="14">
    <source>
        <dbReference type="Pfam" id="PF02581"/>
    </source>
</evidence>
<proteinExistence type="inferred from homology"/>
<evidence type="ECO:0000256" key="4">
    <source>
        <dbReference type="ARBA" id="ARBA00022741"/>
    </source>
</evidence>
<dbReference type="NCBIfam" id="TIGR00097">
    <property type="entry name" value="HMP-P_kinase"/>
    <property type="match status" value="1"/>
</dbReference>
<feature type="domain" description="Pyridoxamine kinase/Phosphomethylpyrimidine kinase" evidence="15">
    <location>
        <begin position="13"/>
        <end position="261"/>
    </location>
</feature>
<dbReference type="GO" id="GO:0009228">
    <property type="term" value="P:thiamine biosynthetic process"/>
    <property type="evidence" value="ECO:0007669"/>
    <property type="project" value="UniProtKB-KW"/>
</dbReference>
<dbReference type="Pfam" id="PF02581">
    <property type="entry name" value="TMP-TENI"/>
    <property type="match status" value="1"/>
</dbReference>
<keyword evidence="4" id="KW-0547">Nucleotide-binding</keyword>
<dbReference type="CDD" id="cd00564">
    <property type="entry name" value="TMP_TenI"/>
    <property type="match status" value="1"/>
</dbReference>
<dbReference type="InterPro" id="IPR013749">
    <property type="entry name" value="PM/HMP-P_kinase-1"/>
</dbReference>
<accession>A0A4Z0W4V2</accession>
<keyword evidence="8 13" id="KW-0784">Thiamine biosynthesis</keyword>
<comment type="catalytic activity">
    <reaction evidence="10 13">
        <text>4-methyl-5-(2-phosphooxyethyl)-thiazole + 4-amino-2-methyl-5-(diphosphooxymethyl)pyrimidine + H(+) = thiamine phosphate + diphosphate</text>
        <dbReference type="Rhea" id="RHEA:22328"/>
        <dbReference type="ChEBI" id="CHEBI:15378"/>
        <dbReference type="ChEBI" id="CHEBI:33019"/>
        <dbReference type="ChEBI" id="CHEBI:37575"/>
        <dbReference type="ChEBI" id="CHEBI:57841"/>
        <dbReference type="ChEBI" id="CHEBI:58296"/>
        <dbReference type="EC" id="2.5.1.3"/>
    </reaction>
</comment>
<feature type="binding site" evidence="13">
    <location>
        <begin position="421"/>
        <end position="423"/>
    </location>
    <ligand>
        <name>2-[(2R,5Z)-2-carboxy-4-methylthiazol-5(2H)-ylidene]ethyl phosphate</name>
        <dbReference type="ChEBI" id="CHEBI:62899"/>
    </ligand>
</feature>
<dbReference type="GO" id="GO:0000287">
    <property type="term" value="F:magnesium ion binding"/>
    <property type="evidence" value="ECO:0007669"/>
    <property type="project" value="UniProtKB-UniRule"/>
</dbReference>
<comment type="similarity">
    <text evidence="13">Belongs to the thiamine-phosphate synthase family.</text>
</comment>
<keyword evidence="9" id="KW-0511">Multifunctional enzyme</keyword>
<keyword evidence="7 13" id="KW-0460">Magnesium</keyword>
<feature type="binding site" evidence="13">
    <location>
        <begin position="324"/>
        <end position="328"/>
    </location>
    <ligand>
        <name>4-amino-2-methyl-5-(diphosphooxymethyl)pyrimidine</name>
        <dbReference type="ChEBI" id="CHEBI:57841"/>
    </ligand>
</feature>
<dbReference type="InterPro" id="IPR034291">
    <property type="entry name" value="TMP_synthase"/>
</dbReference>
<dbReference type="FunFam" id="3.20.20.70:FF:000064">
    <property type="entry name" value="Thiamine-phosphate synthase"/>
    <property type="match status" value="1"/>
</dbReference>
<organism evidence="16 17">
    <name type="scientific">Natronospirillum operosum</name>
    <dbReference type="NCBI Taxonomy" id="2759953"/>
    <lineage>
        <taxon>Bacteria</taxon>
        <taxon>Pseudomonadati</taxon>
        <taxon>Pseudomonadota</taxon>
        <taxon>Gammaproteobacteria</taxon>
        <taxon>Oceanospirillales</taxon>
        <taxon>Natronospirillaceae</taxon>
        <taxon>Natronospirillum</taxon>
    </lineage>
</organism>
<feature type="binding site" evidence="13">
    <location>
        <begin position="475"/>
        <end position="476"/>
    </location>
    <ligand>
        <name>2-[(2R,5Z)-2-carboxy-4-methylthiazol-5(2H)-ylidene]ethyl phosphate</name>
        <dbReference type="ChEBI" id="CHEBI:62899"/>
    </ligand>
</feature>
<comment type="function">
    <text evidence="13">Condenses 4-methyl-5-(beta-hydroxyethyl)thiazole monophosphate (THZ-P) and 2-methyl-4-amino-5-hydroxymethyl pyrimidine pyrophosphate (HMP-PP) to form thiamine monophosphate (TMP).</text>
</comment>
<sequence length="505" mass="53735">MTRPIVWSIAGSDSGGGAGIQADIPAILALGGHPATVVSALTAQNSLGVQAVEPTGMTLFEQQLQSLASDLPPQAVKIGLLAEPWQIRLLAEGLPDWRQRWQMPVVLDPVLVAASGDSLAADEVIAALHDLLPAVDMVTPNVPELRALTGHACDHLHDAIEAAHTLLEQGCRSVLVKGGHGDWDTAEGQCVDALVCADTVWCLAQPRLQTPHTHGTGCTLSSAIATAMATGHPPEDAVVMASRYLHQGLRQAYATGAGAGTPERWQREEGSSAAHYPSWIALPGEPAVVESFLDCIWRPLGLYPVVPDSRWVARVLKAGARTVQLRLKDPEHPRLREEIQAAVQLGQQYGAQVFINDHWQLAIELGAFGVHLGQEDLATADLDAIRHAGLRLGLSTHGYAELLRALALRPSYVALGHVFPTRTKTMPSQPQGLDRLRVYQAMADRAGIPTTAIGGIKQQHLPALRACGVHSVAVVTAITEADDPEAALRELMAGLEGQAVEEATT</sequence>
<feature type="binding site" evidence="13">
    <location>
        <position position="455"/>
    </location>
    <ligand>
        <name>2-[(2R,5Z)-2-carboxy-4-methylthiazol-5(2H)-ylidene]ethyl phosphate</name>
        <dbReference type="ChEBI" id="CHEBI:62899"/>
    </ligand>
</feature>
<dbReference type="SUPFAM" id="SSF51391">
    <property type="entry name" value="Thiamin phosphate synthase"/>
    <property type="match status" value="1"/>
</dbReference>
<dbReference type="NCBIfam" id="NF002904">
    <property type="entry name" value="PRK03512.1"/>
    <property type="match status" value="1"/>
</dbReference>
<dbReference type="PANTHER" id="PTHR20858">
    <property type="entry name" value="PHOSPHOMETHYLPYRIMIDINE KINASE"/>
    <property type="match status" value="1"/>
</dbReference>
<dbReference type="GO" id="GO:0004789">
    <property type="term" value="F:thiamine-phosphate diphosphorylase activity"/>
    <property type="evidence" value="ECO:0007669"/>
    <property type="project" value="UniProtKB-UniRule"/>
</dbReference>
<dbReference type="EC" id="2.5.1.3" evidence="13"/>
<gene>
    <name evidence="13 16" type="primary">thiE</name>
    <name evidence="16" type="ORF">E4656_18630</name>
</gene>
<feature type="binding site" evidence="13">
    <location>
        <position position="424"/>
    </location>
    <ligand>
        <name>4-amino-2-methyl-5-(diphosphooxymethyl)pyrimidine</name>
        <dbReference type="ChEBI" id="CHEBI:57841"/>
    </ligand>
</feature>
<feature type="binding site" evidence="13">
    <location>
        <position position="356"/>
    </location>
    <ligand>
        <name>4-amino-2-methyl-5-(diphosphooxymethyl)pyrimidine</name>
        <dbReference type="ChEBI" id="CHEBI:57841"/>
    </ligand>
</feature>
<dbReference type="Gene3D" id="3.20.20.70">
    <property type="entry name" value="Aldolase class I"/>
    <property type="match status" value="1"/>
</dbReference>
<dbReference type="UniPathway" id="UPA00060">
    <property type="reaction ID" value="UER00138"/>
</dbReference>
<comment type="catalytic activity">
    <reaction evidence="11 13">
        <text>2-(2-carboxy-4-methylthiazol-5-yl)ethyl phosphate + 4-amino-2-methyl-5-(diphosphooxymethyl)pyrimidine + 2 H(+) = thiamine phosphate + CO2 + diphosphate</text>
        <dbReference type="Rhea" id="RHEA:47848"/>
        <dbReference type="ChEBI" id="CHEBI:15378"/>
        <dbReference type="ChEBI" id="CHEBI:16526"/>
        <dbReference type="ChEBI" id="CHEBI:33019"/>
        <dbReference type="ChEBI" id="CHEBI:37575"/>
        <dbReference type="ChEBI" id="CHEBI:57841"/>
        <dbReference type="ChEBI" id="CHEBI:62890"/>
        <dbReference type="EC" id="2.5.1.3"/>
    </reaction>
</comment>
<dbReference type="PANTHER" id="PTHR20858:SF17">
    <property type="entry name" value="HYDROXYMETHYLPYRIMIDINE_PHOSPHOMETHYLPYRIMIDINE KINASE THI20-RELATED"/>
    <property type="match status" value="1"/>
</dbReference>
<dbReference type="InterPro" id="IPR029056">
    <property type="entry name" value="Ribokinase-like"/>
</dbReference>
<evidence type="ECO:0000256" key="7">
    <source>
        <dbReference type="ARBA" id="ARBA00022842"/>
    </source>
</evidence>
<dbReference type="CDD" id="cd01169">
    <property type="entry name" value="HMPP_kinase"/>
    <property type="match status" value="1"/>
</dbReference>
<dbReference type="GO" id="GO:0009229">
    <property type="term" value="P:thiamine diphosphate biosynthetic process"/>
    <property type="evidence" value="ECO:0007669"/>
    <property type="project" value="UniProtKB-UniRule"/>
</dbReference>
<comment type="pathway">
    <text evidence="1 13">Cofactor biosynthesis; thiamine diphosphate biosynthesis; thiamine phosphate from 4-amino-2-methyl-5-diphosphomethylpyrimidine and 4-methyl-5-(2-phosphoethyl)-thiazole: step 1/1.</text>
</comment>
<evidence type="ECO:0000256" key="10">
    <source>
        <dbReference type="ARBA" id="ARBA00047334"/>
    </source>
</evidence>
<reference evidence="16 17" key="1">
    <citation type="submission" date="2019-04" db="EMBL/GenBank/DDBJ databases">
        <title>Natronospirillum operosus gen. nov., sp. nov., a haloalkaliphilic satellite isolated from decaying biomass of laboratory culture of cyanobacterium Geitlerinema sp. and proposal of Natronospirillaceae fam. nov. and Saccharospirillaceae fam. nov.</title>
        <authorList>
            <person name="Kevbrin V."/>
            <person name="Boltyanskaya Y."/>
            <person name="Koziaeva V."/>
            <person name="Grouzdev D.S."/>
            <person name="Park M."/>
            <person name="Cho J."/>
        </authorList>
    </citation>
    <scope>NUCLEOTIDE SEQUENCE [LARGE SCALE GENOMIC DNA]</scope>
    <source>
        <strain evidence="16 17">G-116</strain>
    </source>
</reference>
<dbReference type="GO" id="GO:0008902">
    <property type="term" value="F:hydroxymethylpyrimidine kinase activity"/>
    <property type="evidence" value="ECO:0007669"/>
    <property type="project" value="TreeGrafter"/>
</dbReference>
<dbReference type="InterPro" id="IPR004399">
    <property type="entry name" value="HMP/HMP-P_kinase_dom"/>
</dbReference>
<evidence type="ECO:0000259" key="15">
    <source>
        <dbReference type="Pfam" id="PF08543"/>
    </source>
</evidence>
<comment type="cofactor">
    <cofactor evidence="13">
        <name>Mg(2+)</name>
        <dbReference type="ChEBI" id="CHEBI:18420"/>
    </cofactor>
    <text evidence="13">Binds 1 Mg(2+) ion per subunit.</text>
</comment>
<dbReference type="GO" id="GO:0005829">
    <property type="term" value="C:cytosol"/>
    <property type="evidence" value="ECO:0007669"/>
    <property type="project" value="TreeGrafter"/>
</dbReference>
<dbReference type="InterPro" id="IPR022998">
    <property type="entry name" value="ThiamineP_synth_TenI"/>
</dbReference>
<evidence type="ECO:0000256" key="1">
    <source>
        <dbReference type="ARBA" id="ARBA00005165"/>
    </source>
</evidence>
<dbReference type="HAMAP" id="MF_00097">
    <property type="entry name" value="TMP_synthase"/>
    <property type="match status" value="1"/>
</dbReference>
<dbReference type="NCBIfam" id="TIGR00693">
    <property type="entry name" value="thiE"/>
    <property type="match status" value="1"/>
</dbReference>
<protein>
    <recommendedName>
        <fullName evidence="13">Thiamine-phosphate synthase</fullName>
        <shortName evidence="13">TP synthase</shortName>
        <shortName evidence="13">TPS</shortName>
        <ecNumber evidence="13">2.5.1.3</ecNumber>
    </recommendedName>
    <alternativeName>
        <fullName evidence="13">Thiamine-phosphate pyrophosphorylase</fullName>
        <shortName evidence="13">TMP pyrophosphorylase</shortName>
        <shortName evidence="13">TMP-PPase</shortName>
    </alternativeName>
</protein>
<feature type="binding site" evidence="13">
    <location>
        <position position="395"/>
    </location>
    <ligand>
        <name>4-amino-2-methyl-5-(diphosphooxymethyl)pyrimidine</name>
        <dbReference type="ChEBI" id="CHEBI:57841"/>
    </ligand>
</feature>
<dbReference type="GO" id="GO:0005524">
    <property type="term" value="F:ATP binding"/>
    <property type="evidence" value="ECO:0007669"/>
    <property type="project" value="UniProtKB-KW"/>
</dbReference>
<evidence type="ECO:0000256" key="13">
    <source>
        <dbReference type="HAMAP-Rule" id="MF_00097"/>
    </source>
</evidence>
<evidence type="ECO:0000313" key="16">
    <source>
        <dbReference type="EMBL" id="TGG90415.1"/>
    </source>
</evidence>
<dbReference type="Proteomes" id="UP000297475">
    <property type="component" value="Unassembled WGS sequence"/>
</dbReference>
<evidence type="ECO:0000256" key="12">
    <source>
        <dbReference type="ARBA" id="ARBA00047883"/>
    </source>
</evidence>
<keyword evidence="6" id="KW-0067">ATP-binding</keyword>
<evidence type="ECO:0000256" key="3">
    <source>
        <dbReference type="ARBA" id="ARBA00022723"/>
    </source>
</evidence>
<keyword evidence="3 13" id="KW-0479">Metal-binding</keyword>
<dbReference type="OrthoDB" id="9789949at2"/>
<dbReference type="GO" id="GO:0008972">
    <property type="term" value="F:phosphomethylpyrimidine kinase activity"/>
    <property type="evidence" value="ECO:0007669"/>
    <property type="project" value="InterPro"/>
</dbReference>
<evidence type="ECO:0000256" key="9">
    <source>
        <dbReference type="ARBA" id="ARBA00023268"/>
    </source>
</evidence>
<dbReference type="EMBL" id="SRMF01000013">
    <property type="protein sequence ID" value="TGG90415.1"/>
    <property type="molecule type" value="Genomic_DNA"/>
</dbReference>
<dbReference type="Gene3D" id="3.40.1190.20">
    <property type="match status" value="1"/>
</dbReference>
<evidence type="ECO:0000256" key="11">
    <source>
        <dbReference type="ARBA" id="ARBA00047851"/>
    </source>
</evidence>
<feature type="binding site" evidence="13">
    <location>
        <position position="376"/>
    </location>
    <ligand>
        <name>Mg(2+)</name>
        <dbReference type="ChEBI" id="CHEBI:18420"/>
    </ligand>
</feature>
<comment type="caution">
    <text evidence="16">The sequence shown here is derived from an EMBL/GenBank/DDBJ whole genome shotgun (WGS) entry which is preliminary data.</text>
</comment>
<evidence type="ECO:0000256" key="5">
    <source>
        <dbReference type="ARBA" id="ARBA00022777"/>
    </source>
</evidence>
<comment type="catalytic activity">
    <reaction evidence="12 13">
        <text>2-[(2R,5Z)-2-carboxy-4-methylthiazol-5(2H)-ylidene]ethyl phosphate + 4-amino-2-methyl-5-(diphosphooxymethyl)pyrimidine + 2 H(+) = thiamine phosphate + CO2 + diphosphate</text>
        <dbReference type="Rhea" id="RHEA:47844"/>
        <dbReference type="ChEBI" id="CHEBI:15378"/>
        <dbReference type="ChEBI" id="CHEBI:16526"/>
        <dbReference type="ChEBI" id="CHEBI:33019"/>
        <dbReference type="ChEBI" id="CHEBI:37575"/>
        <dbReference type="ChEBI" id="CHEBI:57841"/>
        <dbReference type="ChEBI" id="CHEBI:62899"/>
        <dbReference type="EC" id="2.5.1.3"/>
    </reaction>
</comment>
<feature type="domain" description="Thiamine phosphate synthase/TenI" evidence="14">
    <location>
        <begin position="310"/>
        <end position="478"/>
    </location>
</feature>
<keyword evidence="5" id="KW-0418">Kinase</keyword>
<evidence type="ECO:0000256" key="2">
    <source>
        <dbReference type="ARBA" id="ARBA00022679"/>
    </source>
</evidence>
<keyword evidence="17" id="KW-1185">Reference proteome</keyword>
<dbReference type="Pfam" id="PF08543">
    <property type="entry name" value="Phos_pyr_kin"/>
    <property type="match status" value="1"/>
</dbReference>
<evidence type="ECO:0000256" key="8">
    <source>
        <dbReference type="ARBA" id="ARBA00022977"/>
    </source>
</evidence>
<evidence type="ECO:0000313" key="17">
    <source>
        <dbReference type="Proteomes" id="UP000297475"/>
    </source>
</evidence>
<dbReference type="AlphaFoldDB" id="A0A4Z0W4V2"/>
<evidence type="ECO:0000256" key="6">
    <source>
        <dbReference type="ARBA" id="ARBA00022840"/>
    </source>
</evidence>
<feature type="binding site" evidence="13">
    <location>
        <position position="357"/>
    </location>
    <ligand>
        <name>Mg(2+)</name>
        <dbReference type="ChEBI" id="CHEBI:18420"/>
    </ligand>
</feature>
<dbReference type="InterPro" id="IPR013785">
    <property type="entry name" value="Aldolase_TIM"/>
</dbReference>
<dbReference type="RefSeq" id="WP_135484830.1">
    <property type="nucleotide sequence ID" value="NZ_SRMF01000013.1"/>
</dbReference>
<dbReference type="InterPro" id="IPR036206">
    <property type="entry name" value="ThiamineP_synth_sf"/>
</dbReference>
<dbReference type="SUPFAM" id="SSF53613">
    <property type="entry name" value="Ribokinase-like"/>
    <property type="match status" value="1"/>
</dbReference>
<keyword evidence="2 13" id="KW-0808">Transferase</keyword>